<evidence type="ECO:0000256" key="1">
    <source>
        <dbReference type="SAM" id="MobiDB-lite"/>
    </source>
</evidence>
<keyword evidence="4" id="KW-1185">Reference proteome</keyword>
<evidence type="ECO:0000259" key="2">
    <source>
        <dbReference type="Pfam" id="PF10536"/>
    </source>
</evidence>
<dbReference type="GO" id="GO:0010073">
    <property type="term" value="P:meristem maintenance"/>
    <property type="evidence" value="ECO:0007669"/>
    <property type="project" value="InterPro"/>
</dbReference>
<dbReference type="AlphaFoldDB" id="A0A7J7ME31"/>
<evidence type="ECO:0000313" key="3">
    <source>
        <dbReference type="EMBL" id="KAF6153146.1"/>
    </source>
</evidence>
<dbReference type="Pfam" id="PF10536">
    <property type="entry name" value="PMD"/>
    <property type="match status" value="1"/>
</dbReference>
<organism evidence="3 4">
    <name type="scientific">Kingdonia uniflora</name>
    <dbReference type="NCBI Taxonomy" id="39325"/>
    <lineage>
        <taxon>Eukaryota</taxon>
        <taxon>Viridiplantae</taxon>
        <taxon>Streptophyta</taxon>
        <taxon>Embryophyta</taxon>
        <taxon>Tracheophyta</taxon>
        <taxon>Spermatophyta</taxon>
        <taxon>Magnoliopsida</taxon>
        <taxon>Ranunculales</taxon>
        <taxon>Circaeasteraceae</taxon>
        <taxon>Kingdonia</taxon>
    </lineage>
</organism>
<feature type="compositionally biased region" description="Basic residues" evidence="1">
    <location>
        <begin position="27"/>
        <end position="38"/>
    </location>
</feature>
<protein>
    <recommendedName>
        <fullName evidence="2">Aminotransferase-like plant mobile domain-containing protein</fullName>
    </recommendedName>
</protein>
<proteinExistence type="predicted"/>
<name>A0A7J7ME31_9MAGN</name>
<comment type="caution">
    <text evidence="3">The sequence shown here is derived from an EMBL/GenBank/DDBJ whole genome shotgun (WGS) entry which is preliminary data.</text>
</comment>
<dbReference type="Proteomes" id="UP000541444">
    <property type="component" value="Unassembled WGS sequence"/>
</dbReference>
<dbReference type="PANTHER" id="PTHR46033">
    <property type="entry name" value="PROTEIN MAIN-LIKE 2"/>
    <property type="match status" value="1"/>
</dbReference>
<evidence type="ECO:0000313" key="4">
    <source>
        <dbReference type="Proteomes" id="UP000541444"/>
    </source>
</evidence>
<accession>A0A7J7ME31</accession>
<reference evidence="3 4" key="1">
    <citation type="journal article" date="2020" name="IScience">
        <title>Genome Sequencing of the Endangered Kingdonia uniflora (Circaeasteraceae, Ranunculales) Reveals Potential Mechanisms of Evolutionary Specialization.</title>
        <authorList>
            <person name="Sun Y."/>
            <person name="Deng T."/>
            <person name="Zhang A."/>
            <person name="Moore M.J."/>
            <person name="Landis J.B."/>
            <person name="Lin N."/>
            <person name="Zhang H."/>
            <person name="Zhang X."/>
            <person name="Huang J."/>
            <person name="Zhang X."/>
            <person name="Sun H."/>
            <person name="Wang H."/>
        </authorList>
    </citation>
    <scope>NUCLEOTIDE SEQUENCE [LARGE SCALE GENOMIC DNA]</scope>
    <source>
        <strain evidence="3">TB1705</strain>
        <tissue evidence="3">Leaf</tissue>
    </source>
</reference>
<dbReference type="InterPro" id="IPR044824">
    <property type="entry name" value="MAIN-like"/>
</dbReference>
<dbReference type="EMBL" id="JACGCM010001586">
    <property type="protein sequence ID" value="KAF6153146.1"/>
    <property type="molecule type" value="Genomic_DNA"/>
</dbReference>
<dbReference type="PANTHER" id="PTHR46033:SF1">
    <property type="entry name" value="PROTEIN MAIN-LIKE 2"/>
    <property type="match status" value="1"/>
</dbReference>
<sequence>MDVMLSQITSNTKKREVEQQYLGVAKVNKHQPSHKRKNNMNEGIKSNKEPQIEQFGDVDFNDDSAPQRNDLRGLDWISEISNEHYNAGLISAICEHWQPETNTFHFSWGEMTLSLDDVQHLIGLSADGDVPITEGNSLSLVKCVNFYAEKFKKYNDTIQNEMPAGQKKKAMSTLSVARTASRTGGKLFATYSTLLEVVWDPYRTERRSDHDFRENTFFNGLTSSPDHVDPIYPNRVVRQFARIQPILKNPKCVEVSGLRTWDGEELVMIPKEEAVPSRNLQKNIDELITKYEDSVKRLKEKESFEAWHKAMKKEFQSGELTEKDDPTFIELFDQYDRFYTIAQQGPKGDYQEDFTVTGGNQEKLVEVRRENVVLKKKINETLFQLYVKYHLDVCGVQGEDGNSSFRVPATNKHQRQSQFKKVMNSLMSLMTKDPAFWKSVFSQSLDTRFSSRGEMVYEQLCRACSYGGQHVKYMQWDICLLHVMRRLRSLSAIMRHTHSYLSFGFGKTTTYRMTKDMKTWLGILLSFGGLNWVQTTNMLDCLRGTEHQCL</sequence>
<feature type="domain" description="Aminotransferase-like plant mobile" evidence="2">
    <location>
        <begin position="76"/>
        <end position="154"/>
    </location>
</feature>
<feature type="region of interest" description="Disordered" evidence="1">
    <location>
        <begin position="26"/>
        <end position="47"/>
    </location>
</feature>
<gene>
    <name evidence="3" type="ORF">GIB67_034868</name>
</gene>
<dbReference type="InterPro" id="IPR019557">
    <property type="entry name" value="AminoTfrase-like_pln_mobile"/>
</dbReference>